<dbReference type="GO" id="GO:0005886">
    <property type="term" value="C:plasma membrane"/>
    <property type="evidence" value="ECO:0007669"/>
    <property type="project" value="TreeGrafter"/>
</dbReference>
<dbReference type="CDD" id="cd23509">
    <property type="entry name" value="Gnk2-like"/>
    <property type="match status" value="2"/>
</dbReference>
<evidence type="ECO:0000256" key="2">
    <source>
        <dbReference type="ARBA" id="ARBA00022527"/>
    </source>
</evidence>
<keyword evidence="9" id="KW-0418">Kinase</keyword>
<sequence>MSPPSFSFKNNSTYATNLNQLLSSLSINVTSSNGYHNVTIGQDPDRVYGDFMCIGNITSQQCKTCVDSAISNVKRVCPNGKKPIMWFEHCMLRYSNTSIFSRFYVGPNEFICDISNAPKPDGFNEAVNDLMSSFVTDYTKGTSRPLFKTKELNSASLQKIYGLVQCTPGITNQDCSTCLNFLVGRITTVCDGRQGGILMTPSCYLGYNVYPFYESRALAPPPLSPPPQPLLPGNFSSTSEDERKIAVKRLSRYSGQGEEEFKNEIVLVAKLQHRNLVRLLGFCFEGEERLLIYEFVPNASLDRFIFDPLKRANLNWEARYQIIGGIARGLLYLHEDSIHRIIHRDLKASNVLLDAEMNPKIADFGVARLFVVDQTQGSTSKIAGTYGYMAPEYAAYGRFSVKSDVFSFGVLLLEIVTGLKNSSLNRSEYEDNLLSYAWRHWINGNPSELIDPTIKSSLSIEDVVRCIHIGLLCVQEDATSRPTMRSVVVMLTTYSVTLALPSKPAFFMNCEMGSSLASSMDISHSTEPEQEVATINSSLHSINDMSITELYPR</sequence>
<dbReference type="FunFam" id="1.10.510.10:FF:000343">
    <property type="entry name" value="Cysteine-rich receptor-like protein kinase 28"/>
    <property type="match status" value="1"/>
</dbReference>
<evidence type="ECO:0008006" key="19">
    <source>
        <dbReference type="Google" id="ProtNLM"/>
    </source>
</evidence>
<evidence type="ECO:0000256" key="5">
    <source>
        <dbReference type="ARBA" id="ARBA00022692"/>
    </source>
</evidence>
<keyword evidence="10" id="KW-0067">ATP-binding</keyword>
<dbReference type="PROSITE" id="PS50011">
    <property type="entry name" value="PROTEIN_KINASE_DOM"/>
    <property type="match status" value="1"/>
</dbReference>
<evidence type="ECO:0000259" key="15">
    <source>
        <dbReference type="PROSITE" id="PS50011"/>
    </source>
</evidence>
<keyword evidence="4" id="KW-0808">Transferase</keyword>
<evidence type="ECO:0000256" key="1">
    <source>
        <dbReference type="ARBA" id="ARBA00004167"/>
    </source>
</evidence>
<dbReference type="InterPro" id="IPR038408">
    <property type="entry name" value="GNK2_sf"/>
</dbReference>
<dbReference type="InterPro" id="IPR011009">
    <property type="entry name" value="Kinase-like_dom_sf"/>
</dbReference>
<keyword evidence="13" id="KW-0675">Receptor</keyword>
<name>A0AAP0E990_9MAGN</name>
<keyword evidence="14" id="KW-0325">Glycoprotein</keyword>
<comment type="subcellular location">
    <subcellularLocation>
        <location evidence="1">Membrane</location>
        <topology evidence="1">Single-pass membrane protein</topology>
    </subcellularLocation>
</comment>
<protein>
    <recommendedName>
        <fullName evidence="19">Cysteine-rich receptor-like protein kinase 10</fullName>
    </recommendedName>
</protein>
<dbReference type="InterPro" id="IPR008271">
    <property type="entry name" value="Ser/Thr_kinase_AS"/>
</dbReference>
<evidence type="ECO:0000256" key="7">
    <source>
        <dbReference type="ARBA" id="ARBA00022737"/>
    </source>
</evidence>
<dbReference type="Gene3D" id="1.10.510.10">
    <property type="entry name" value="Transferase(Phosphotransferase) domain 1"/>
    <property type="match status" value="1"/>
</dbReference>
<dbReference type="Pfam" id="PF01657">
    <property type="entry name" value="Stress-antifung"/>
    <property type="match status" value="2"/>
</dbReference>
<dbReference type="InterPro" id="IPR002902">
    <property type="entry name" value="GNK2"/>
</dbReference>
<dbReference type="Gene3D" id="3.30.430.20">
    <property type="entry name" value="Gnk2 domain, C-X8-C-X2-C motif"/>
    <property type="match status" value="2"/>
</dbReference>
<evidence type="ECO:0000256" key="8">
    <source>
        <dbReference type="ARBA" id="ARBA00022741"/>
    </source>
</evidence>
<dbReference type="Gene3D" id="3.30.200.20">
    <property type="entry name" value="Phosphorylase Kinase, domain 1"/>
    <property type="match status" value="1"/>
</dbReference>
<evidence type="ECO:0000313" key="18">
    <source>
        <dbReference type="Proteomes" id="UP001417504"/>
    </source>
</evidence>
<reference evidence="17 18" key="1">
    <citation type="submission" date="2024-01" db="EMBL/GenBank/DDBJ databases">
        <title>Genome assemblies of Stephania.</title>
        <authorList>
            <person name="Yang L."/>
        </authorList>
    </citation>
    <scope>NUCLEOTIDE SEQUENCE [LARGE SCALE GENOMIC DNA]</scope>
    <source>
        <strain evidence="17">QJT</strain>
        <tissue evidence="17">Leaf</tissue>
    </source>
</reference>
<organism evidence="17 18">
    <name type="scientific">Stephania japonica</name>
    <dbReference type="NCBI Taxonomy" id="461633"/>
    <lineage>
        <taxon>Eukaryota</taxon>
        <taxon>Viridiplantae</taxon>
        <taxon>Streptophyta</taxon>
        <taxon>Embryophyta</taxon>
        <taxon>Tracheophyta</taxon>
        <taxon>Spermatophyta</taxon>
        <taxon>Magnoliopsida</taxon>
        <taxon>Ranunculales</taxon>
        <taxon>Menispermaceae</taxon>
        <taxon>Menispermoideae</taxon>
        <taxon>Cissampelideae</taxon>
        <taxon>Stephania</taxon>
    </lineage>
</organism>
<evidence type="ECO:0000259" key="16">
    <source>
        <dbReference type="PROSITE" id="PS51473"/>
    </source>
</evidence>
<dbReference type="PANTHER" id="PTHR27002:SF1104">
    <property type="entry name" value="CYSTEINE-RICH RECEPTOR-LIKE PROTEIN KINASE 27-RELATED"/>
    <property type="match status" value="1"/>
</dbReference>
<evidence type="ECO:0000256" key="6">
    <source>
        <dbReference type="ARBA" id="ARBA00022729"/>
    </source>
</evidence>
<gene>
    <name evidence="17" type="ORF">Sjap_025319</name>
</gene>
<dbReference type="PANTHER" id="PTHR27002">
    <property type="entry name" value="RECEPTOR-LIKE SERINE/THREONINE-PROTEIN KINASE SD1-8"/>
    <property type="match status" value="1"/>
</dbReference>
<evidence type="ECO:0000256" key="13">
    <source>
        <dbReference type="ARBA" id="ARBA00023170"/>
    </source>
</evidence>
<dbReference type="FunFam" id="3.30.200.20:FF:000924">
    <property type="entry name" value="Uncharacterized protein"/>
    <property type="match status" value="1"/>
</dbReference>
<dbReference type="Proteomes" id="UP001417504">
    <property type="component" value="Unassembled WGS sequence"/>
</dbReference>
<feature type="domain" description="Protein kinase" evidence="15">
    <location>
        <begin position="183"/>
        <end position="494"/>
    </location>
</feature>
<evidence type="ECO:0000256" key="12">
    <source>
        <dbReference type="ARBA" id="ARBA00023136"/>
    </source>
</evidence>
<evidence type="ECO:0000256" key="10">
    <source>
        <dbReference type="ARBA" id="ARBA00022840"/>
    </source>
</evidence>
<evidence type="ECO:0000256" key="9">
    <source>
        <dbReference type="ARBA" id="ARBA00022777"/>
    </source>
</evidence>
<dbReference type="Pfam" id="PF07714">
    <property type="entry name" value="PK_Tyr_Ser-Thr"/>
    <property type="match status" value="1"/>
</dbReference>
<keyword evidence="5" id="KW-0812">Transmembrane</keyword>
<keyword evidence="11" id="KW-1133">Transmembrane helix</keyword>
<dbReference type="InterPro" id="IPR001245">
    <property type="entry name" value="Ser-Thr/Tyr_kinase_cat_dom"/>
</dbReference>
<dbReference type="CDD" id="cd14066">
    <property type="entry name" value="STKc_IRAK"/>
    <property type="match status" value="1"/>
</dbReference>
<dbReference type="SUPFAM" id="SSF56112">
    <property type="entry name" value="Protein kinase-like (PK-like)"/>
    <property type="match status" value="1"/>
</dbReference>
<keyword evidence="6" id="KW-0732">Signal</keyword>
<keyword evidence="12" id="KW-0472">Membrane</keyword>
<keyword evidence="7" id="KW-0677">Repeat</keyword>
<keyword evidence="18" id="KW-1185">Reference proteome</keyword>
<dbReference type="SMART" id="SM00220">
    <property type="entry name" value="S_TKc"/>
    <property type="match status" value="1"/>
</dbReference>
<dbReference type="InterPro" id="IPR000719">
    <property type="entry name" value="Prot_kinase_dom"/>
</dbReference>
<evidence type="ECO:0000256" key="4">
    <source>
        <dbReference type="ARBA" id="ARBA00022679"/>
    </source>
</evidence>
<proteinExistence type="predicted"/>
<evidence type="ECO:0000256" key="3">
    <source>
        <dbReference type="ARBA" id="ARBA00022553"/>
    </source>
</evidence>
<dbReference type="FunFam" id="3.30.430.20:FF:000003">
    <property type="entry name" value="Cysteine-rich RLK (RECEPTOR-like protein kinase) 10"/>
    <property type="match status" value="1"/>
</dbReference>
<evidence type="ECO:0000313" key="17">
    <source>
        <dbReference type="EMBL" id="KAK9084908.1"/>
    </source>
</evidence>
<evidence type="ECO:0000256" key="14">
    <source>
        <dbReference type="ARBA" id="ARBA00023180"/>
    </source>
</evidence>
<dbReference type="PROSITE" id="PS51473">
    <property type="entry name" value="GNK2"/>
    <property type="match status" value="2"/>
</dbReference>
<dbReference type="AlphaFoldDB" id="A0AAP0E990"/>
<feature type="domain" description="Gnk2-homologous" evidence="16">
    <location>
        <begin position="1"/>
        <end position="99"/>
    </location>
</feature>
<keyword evidence="3" id="KW-0597">Phosphoprotein</keyword>
<dbReference type="GO" id="GO:0004674">
    <property type="term" value="F:protein serine/threonine kinase activity"/>
    <property type="evidence" value="ECO:0007669"/>
    <property type="project" value="UniProtKB-KW"/>
</dbReference>
<comment type="caution">
    <text evidence="17">The sequence shown here is derived from an EMBL/GenBank/DDBJ whole genome shotgun (WGS) entry which is preliminary data.</text>
</comment>
<evidence type="ECO:0000256" key="11">
    <source>
        <dbReference type="ARBA" id="ARBA00022989"/>
    </source>
</evidence>
<dbReference type="GO" id="GO:0005524">
    <property type="term" value="F:ATP binding"/>
    <property type="evidence" value="ECO:0007669"/>
    <property type="project" value="UniProtKB-KW"/>
</dbReference>
<dbReference type="EMBL" id="JBBNAE010000011">
    <property type="protein sequence ID" value="KAK9084908.1"/>
    <property type="molecule type" value="Genomic_DNA"/>
</dbReference>
<keyword evidence="2" id="KW-0723">Serine/threonine-protein kinase</keyword>
<accession>A0AAP0E990</accession>
<keyword evidence="8" id="KW-0547">Nucleotide-binding</keyword>
<dbReference type="PROSITE" id="PS00108">
    <property type="entry name" value="PROTEIN_KINASE_ST"/>
    <property type="match status" value="1"/>
</dbReference>
<feature type="domain" description="Gnk2-homologous" evidence="16">
    <location>
        <begin position="105"/>
        <end position="212"/>
    </location>
</feature>